<dbReference type="Proteomes" id="UP001341840">
    <property type="component" value="Unassembled WGS sequence"/>
</dbReference>
<gene>
    <name evidence="1" type="ORF">PIB30_103286</name>
</gene>
<evidence type="ECO:0000313" key="2">
    <source>
        <dbReference type="Proteomes" id="UP001341840"/>
    </source>
</evidence>
<feature type="non-terminal residue" evidence="1">
    <location>
        <position position="1"/>
    </location>
</feature>
<organism evidence="1 2">
    <name type="scientific">Stylosanthes scabra</name>
    <dbReference type="NCBI Taxonomy" id="79078"/>
    <lineage>
        <taxon>Eukaryota</taxon>
        <taxon>Viridiplantae</taxon>
        <taxon>Streptophyta</taxon>
        <taxon>Embryophyta</taxon>
        <taxon>Tracheophyta</taxon>
        <taxon>Spermatophyta</taxon>
        <taxon>Magnoliopsida</taxon>
        <taxon>eudicotyledons</taxon>
        <taxon>Gunneridae</taxon>
        <taxon>Pentapetalae</taxon>
        <taxon>rosids</taxon>
        <taxon>fabids</taxon>
        <taxon>Fabales</taxon>
        <taxon>Fabaceae</taxon>
        <taxon>Papilionoideae</taxon>
        <taxon>50 kb inversion clade</taxon>
        <taxon>dalbergioids sensu lato</taxon>
        <taxon>Dalbergieae</taxon>
        <taxon>Pterocarpus clade</taxon>
        <taxon>Stylosanthes</taxon>
    </lineage>
</organism>
<comment type="caution">
    <text evidence="1">The sequence shown here is derived from an EMBL/GenBank/DDBJ whole genome shotgun (WGS) entry which is preliminary data.</text>
</comment>
<protein>
    <submittedName>
        <fullName evidence="1">Uncharacterized protein</fullName>
    </submittedName>
</protein>
<proteinExistence type="predicted"/>
<name>A0ABU6QYR1_9FABA</name>
<sequence length="82" mass="9433">YTCRDLRVCESKHQEAGELTLRVHDEQVIFNVFKAMQHPNEAESCMRIDIIDSLIQDVIEDKNSSDADFTILNLASIPNRIK</sequence>
<accession>A0ABU6QYR1</accession>
<keyword evidence="2" id="KW-1185">Reference proteome</keyword>
<dbReference type="EMBL" id="JASCZI010003327">
    <property type="protein sequence ID" value="MED6116767.1"/>
    <property type="molecule type" value="Genomic_DNA"/>
</dbReference>
<evidence type="ECO:0000313" key="1">
    <source>
        <dbReference type="EMBL" id="MED6116767.1"/>
    </source>
</evidence>
<reference evidence="1 2" key="1">
    <citation type="journal article" date="2023" name="Plants (Basel)">
        <title>Bridging the Gap: Combining Genomics and Transcriptomics Approaches to Understand Stylosanthes scabra, an Orphan Legume from the Brazilian Caatinga.</title>
        <authorList>
            <person name="Ferreira-Neto J.R.C."/>
            <person name="da Silva M.D."/>
            <person name="Binneck E."/>
            <person name="de Melo N.F."/>
            <person name="da Silva R.H."/>
            <person name="de Melo A.L.T.M."/>
            <person name="Pandolfi V."/>
            <person name="Bustamante F.O."/>
            <person name="Brasileiro-Vidal A.C."/>
            <person name="Benko-Iseppon A.M."/>
        </authorList>
    </citation>
    <scope>NUCLEOTIDE SEQUENCE [LARGE SCALE GENOMIC DNA]</scope>
    <source>
        <tissue evidence="1">Leaves</tissue>
    </source>
</reference>